<dbReference type="EMBL" id="JABBWG010000086">
    <property type="protein sequence ID" value="KAG1801894.1"/>
    <property type="molecule type" value="Genomic_DNA"/>
</dbReference>
<dbReference type="RefSeq" id="XP_041186162.1">
    <property type="nucleotide sequence ID" value="XM_041333703.1"/>
</dbReference>
<dbReference type="Proteomes" id="UP000807769">
    <property type="component" value="Unassembled WGS sequence"/>
</dbReference>
<dbReference type="GeneID" id="64627720"/>
<dbReference type="InterPro" id="IPR045341">
    <property type="entry name" value="DUF6532"/>
</dbReference>
<sequence>MAYFASTPKYKTQEAHEEYAEDQLQDCHFVYEDPDNEEQPGAFLSEYILHILTSHLSTISGRVRVDELVEFGKPGYLTAPALAATAASQALQALTGFHKHHKVSHIPLV</sequence>
<protein>
    <recommendedName>
        <fullName evidence="1">DUF6532 domain-containing protein</fullName>
    </recommendedName>
</protein>
<evidence type="ECO:0000313" key="3">
    <source>
        <dbReference type="Proteomes" id="UP000807769"/>
    </source>
</evidence>
<proteinExistence type="predicted"/>
<evidence type="ECO:0000259" key="1">
    <source>
        <dbReference type="Pfam" id="PF20149"/>
    </source>
</evidence>
<organism evidence="2 3">
    <name type="scientific">Suillus subaureus</name>
    <dbReference type="NCBI Taxonomy" id="48587"/>
    <lineage>
        <taxon>Eukaryota</taxon>
        <taxon>Fungi</taxon>
        <taxon>Dikarya</taxon>
        <taxon>Basidiomycota</taxon>
        <taxon>Agaricomycotina</taxon>
        <taxon>Agaricomycetes</taxon>
        <taxon>Agaricomycetidae</taxon>
        <taxon>Boletales</taxon>
        <taxon>Suillineae</taxon>
        <taxon>Suillaceae</taxon>
        <taxon>Suillus</taxon>
    </lineage>
</organism>
<comment type="caution">
    <text evidence="2">The sequence shown here is derived from an EMBL/GenBank/DDBJ whole genome shotgun (WGS) entry which is preliminary data.</text>
</comment>
<accession>A0A9P7J477</accession>
<name>A0A9P7J477_9AGAM</name>
<reference evidence="2" key="1">
    <citation type="journal article" date="2020" name="New Phytol.">
        <title>Comparative genomics reveals dynamic genome evolution in host specialist ectomycorrhizal fungi.</title>
        <authorList>
            <person name="Lofgren L.A."/>
            <person name="Nguyen N.H."/>
            <person name="Vilgalys R."/>
            <person name="Ruytinx J."/>
            <person name="Liao H.L."/>
            <person name="Branco S."/>
            <person name="Kuo A."/>
            <person name="LaButti K."/>
            <person name="Lipzen A."/>
            <person name="Andreopoulos W."/>
            <person name="Pangilinan J."/>
            <person name="Riley R."/>
            <person name="Hundley H."/>
            <person name="Na H."/>
            <person name="Barry K."/>
            <person name="Grigoriev I.V."/>
            <person name="Stajich J.E."/>
            <person name="Kennedy P.G."/>
        </authorList>
    </citation>
    <scope>NUCLEOTIDE SEQUENCE</scope>
    <source>
        <strain evidence="2">MN1</strain>
    </source>
</reference>
<dbReference type="OrthoDB" id="2755811at2759"/>
<feature type="domain" description="DUF6532" evidence="1">
    <location>
        <begin position="7"/>
        <end position="104"/>
    </location>
</feature>
<keyword evidence="3" id="KW-1185">Reference proteome</keyword>
<dbReference type="Pfam" id="PF20149">
    <property type="entry name" value="DUF6532"/>
    <property type="match status" value="1"/>
</dbReference>
<evidence type="ECO:0000313" key="2">
    <source>
        <dbReference type="EMBL" id="KAG1801894.1"/>
    </source>
</evidence>
<dbReference type="AlphaFoldDB" id="A0A9P7J477"/>
<gene>
    <name evidence="2" type="ORF">BJ212DRAFT_1304949</name>
</gene>